<dbReference type="EMBL" id="CP001047">
    <property type="protein sequence ID" value="ACF06991.1"/>
    <property type="molecule type" value="Genomic_DNA"/>
</dbReference>
<sequence>MSLKPIYSGDPKLSPNSAGTATLTNRLIEESIQTRALSHGTKLKDPAGVIPNGIYKVFEAEQNLKWTMIVLNAILFTIALVSVFLFAYKPNLFVDLSAGKKISWAWYLFPAFAFLISIYFIVIESIELMGIKKSVVAYRESINSGSTVTPPFISILYYKLSMTQVKRTWIVVAILFYMGLYTIIFWALQDAKWGILDFDKWIHASFPNPNAVVYMLCGIMATVLILYIINTFFRKKRMVDIQSFFGNEVIDYNDLQDKKTKANRFYAKIFFISVLVLLILPFILYIILKKFVLKGKS</sequence>
<keyword evidence="1" id="KW-0812">Transmembrane</keyword>
<dbReference type="STRING" id="243272.MARTH_orf025"/>
<evidence type="ECO:0000313" key="2">
    <source>
        <dbReference type="EMBL" id="ACF06991.1"/>
    </source>
</evidence>
<accession>B3PLT9</accession>
<dbReference type="Proteomes" id="UP000008812">
    <property type="component" value="Chromosome"/>
</dbReference>
<dbReference type="KEGG" id="mat:MARTH_orf025"/>
<protein>
    <submittedName>
        <fullName evidence="2">Uncharacterized protein</fullName>
    </submittedName>
</protein>
<evidence type="ECO:0000256" key="1">
    <source>
        <dbReference type="SAM" id="Phobius"/>
    </source>
</evidence>
<evidence type="ECO:0000313" key="3">
    <source>
        <dbReference type="Proteomes" id="UP000008812"/>
    </source>
</evidence>
<reference evidence="2 3" key="1">
    <citation type="journal article" date="2008" name="Infect. Immun.">
        <title>Genome of Mycoplasma arthritidis.</title>
        <authorList>
            <person name="Dybvig K."/>
            <person name="Zuhua C."/>
            <person name="Lao P."/>
            <person name="Jordan D.S."/>
            <person name="French C.T."/>
            <person name="Tu A.H."/>
            <person name="Loraine A.E."/>
        </authorList>
    </citation>
    <scope>NUCLEOTIDE SEQUENCE [LARGE SCALE GENOMIC DNA]</scope>
    <source>
        <strain evidence="2 3">158L3-1</strain>
    </source>
</reference>
<feature type="transmembrane region" description="Helical" evidence="1">
    <location>
        <begin position="104"/>
        <end position="123"/>
    </location>
</feature>
<feature type="transmembrane region" description="Helical" evidence="1">
    <location>
        <begin position="66"/>
        <end position="88"/>
    </location>
</feature>
<keyword evidence="1" id="KW-0472">Membrane</keyword>
<dbReference type="NCBIfam" id="NF045846">
    <property type="entry name" value="MSC0882_dom"/>
    <property type="match status" value="1"/>
</dbReference>
<feature type="transmembrane region" description="Helical" evidence="1">
    <location>
        <begin position="169"/>
        <end position="188"/>
    </location>
</feature>
<name>B3PLT9_META1</name>
<dbReference type="HOGENOM" id="CLU_930064_0_0_14"/>
<keyword evidence="1" id="KW-1133">Transmembrane helix</keyword>
<dbReference type="RefSeq" id="WP_012497948.1">
    <property type="nucleotide sequence ID" value="NC_011025.1"/>
</dbReference>
<dbReference type="InterPro" id="IPR059214">
    <property type="entry name" value="MSC_0882-like"/>
</dbReference>
<keyword evidence="3" id="KW-1185">Reference proteome</keyword>
<dbReference type="eggNOG" id="ENOG5031Y9T">
    <property type="taxonomic scope" value="Bacteria"/>
</dbReference>
<feature type="transmembrane region" description="Helical" evidence="1">
    <location>
        <begin position="265"/>
        <end position="288"/>
    </location>
</feature>
<organism evidence="2 3">
    <name type="scientific">Metamycoplasma arthritidis (strain 158L3-1)</name>
    <name type="common">Mycoplasma arthritidis</name>
    <dbReference type="NCBI Taxonomy" id="243272"/>
    <lineage>
        <taxon>Bacteria</taxon>
        <taxon>Bacillati</taxon>
        <taxon>Mycoplasmatota</taxon>
        <taxon>Mycoplasmoidales</taxon>
        <taxon>Metamycoplasmataceae</taxon>
        <taxon>Metamycoplasma</taxon>
    </lineage>
</organism>
<feature type="transmembrane region" description="Helical" evidence="1">
    <location>
        <begin position="211"/>
        <end position="233"/>
    </location>
</feature>
<dbReference type="AlphaFoldDB" id="B3PLT9"/>
<proteinExistence type="predicted"/>
<gene>
    <name evidence="2" type="ordered locus">MARTH_orf025</name>
</gene>